<dbReference type="PANTHER" id="PTHR47358">
    <property type="entry name" value="E3 UBIQUITIN-PROTEIN LIGASE HOS1"/>
    <property type="match status" value="1"/>
</dbReference>
<feature type="region of interest" description="Disordered" evidence="4">
    <location>
        <begin position="887"/>
        <end position="912"/>
    </location>
</feature>
<dbReference type="InterPro" id="IPR001841">
    <property type="entry name" value="Znf_RING"/>
</dbReference>
<evidence type="ECO:0000256" key="1">
    <source>
        <dbReference type="ARBA" id="ARBA00004123"/>
    </source>
</evidence>
<dbReference type="InterPro" id="IPR044718">
    <property type="entry name" value="HOS1"/>
</dbReference>
<dbReference type="Gene3D" id="3.30.40.10">
    <property type="entry name" value="Zinc/RING finger domain, C3HC4 (zinc finger)"/>
    <property type="match status" value="1"/>
</dbReference>
<dbReference type="PANTHER" id="PTHR47358:SF2">
    <property type="entry name" value="E3 UBIQUITIN-PROTEIN LIGASE HOS1"/>
    <property type="match status" value="1"/>
</dbReference>
<feature type="compositionally biased region" description="Polar residues" evidence="4">
    <location>
        <begin position="887"/>
        <end position="904"/>
    </location>
</feature>
<keyword evidence="5" id="KW-1133">Transmembrane helix</keyword>
<keyword evidence="8" id="KW-1185">Reference proteome</keyword>
<organism evidence="7 8">
    <name type="scientific">Asparagus officinalis</name>
    <name type="common">Garden asparagus</name>
    <dbReference type="NCBI Taxonomy" id="4686"/>
    <lineage>
        <taxon>Eukaryota</taxon>
        <taxon>Viridiplantae</taxon>
        <taxon>Streptophyta</taxon>
        <taxon>Embryophyta</taxon>
        <taxon>Tracheophyta</taxon>
        <taxon>Spermatophyta</taxon>
        <taxon>Magnoliopsida</taxon>
        <taxon>Liliopsida</taxon>
        <taxon>Asparagales</taxon>
        <taxon>Asparagaceae</taxon>
        <taxon>Asparagoideae</taxon>
        <taxon>Asparagus</taxon>
    </lineage>
</organism>
<dbReference type="EMBL" id="CM007384">
    <property type="protein sequence ID" value="ONK72503.1"/>
    <property type="molecule type" value="Genomic_DNA"/>
</dbReference>
<sequence length="912" mass="103501">MGYWLRVYCTKRKMEKCLFCEKKMDSRRLKYCKALFFFVSVAIFALEYLASIDPIELCNEAKVEHCRATRDLRSCGRPVQHVLSSCGHASLCAECSQRCDSCPICRVSIPNSGNRIKLRLYYKCIEAGLLSKRFDERFHEKDDGGGHAIADIQRLYRLFDVALENNLVSLVCHYVTDVCMDENAVSSDPVLAFLLDEVVVKDWCRQTFIGIIHDLREKYCLGAEEMKSKISLFQKMTLKLTGISNVLEVIVSSLNGTFFGPMHDMHYLLESILKAKQHLEIMIWCVRHQFLENIPSQHANYTSWIFHFHEKKAAAVKRAWPDISSYPEVSSGSKSALFIEEALSNLGIGHNIAEGMEEVDIFCLRDENSPLLQSEIDEANKNEELYPFENVRAATDTLFLHGTSDMVVAKRAIFLYYLFDRHWSTPDTEWRHLINDFAASFDISRHSVLESLTYYLLDDHSDQALQEATNLLLEIAGLETHPKIAQVLIERQRPDVALTVLRCSGRDGFSAYPKSEHDSLLCINLKEAITAIRVNIECGLLTESFMYQRVHCSKVKELELKNKSSEAFSSSSRSNSWIYHVEVLITEICNLCIRMNLVDRMIELPWNSDEEKFLHKSLFAHACQNPASIYGSLLVVFYLQRYRYIEADQVDCKLRSLEQNFTETANEDIKCRINSISHWRTGLVEKCLELLPEVQIQEARAGRTADFDLSSSHNVPMHFESDSVSMLSNHATILTSSTAKPSIFLHESTRSFPFRNPSHDVMKNFTSSMNNAHLEPGKRASSILQNSFLSPLGGSSRMKSVVGGVSLGPYNWSRSPPDGITSDIQRHQSAGFSLSASFQSKPQSVALRSQNGNQLRAESAVKLKSVEDFQSCNLKITTEDHNDLMDTSLSNGFSKKPTRNQQPKGSGFKVEI</sequence>
<dbReference type="GO" id="GO:0004842">
    <property type="term" value="F:ubiquitin-protein transferase activity"/>
    <property type="evidence" value="ECO:0007669"/>
    <property type="project" value="InterPro"/>
</dbReference>
<dbReference type="InterPro" id="IPR025151">
    <property type="entry name" value="ELYS_dom"/>
</dbReference>
<evidence type="ECO:0000313" key="8">
    <source>
        <dbReference type="Proteomes" id="UP000243459"/>
    </source>
</evidence>
<dbReference type="Proteomes" id="UP000243459">
    <property type="component" value="Chromosome 4"/>
</dbReference>
<keyword evidence="5" id="KW-0812">Transmembrane</keyword>
<dbReference type="Pfam" id="PF13934">
    <property type="entry name" value="ELYS"/>
    <property type="match status" value="1"/>
</dbReference>
<gene>
    <name evidence="7" type="ORF">A4U43_C04F20100</name>
</gene>
<reference evidence="8" key="1">
    <citation type="journal article" date="2017" name="Nat. Commun.">
        <title>The asparagus genome sheds light on the origin and evolution of a young Y chromosome.</title>
        <authorList>
            <person name="Harkess A."/>
            <person name="Zhou J."/>
            <person name="Xu C."/>
            <person name="Bowers J.E."/>
            <person name="Van der Hulst R."/>
            <person name="Ayyampalayam S."/>
            <person name="Mercati F."/>
            <person name="Riccardi P."/>
            <person name="McKain M.R."/>
            <person name="Kakrana A."/>
            <person name="Tang H."/>
            <person name="Ray J."/>
            <person name="Groenendijk J."/>
            <person name="Arikit S."/>
            <person name="Mathioni S.M."/>
            <person name="Nakano M."/>
            <person name="Shan H."/>
            <person name="Telgmann-Rauber A."/>
            <person name="Kanno A."/>
            <person name="Yue Z."/>
            <person name="Chen H."/>
            <person name="Li W."/>
            <person name="Chen Y."/>
            <person name="Xu X."/>
            <person name="Zhang Y."/>
            <person name="Luo S."/>
            <person name="Chen H."/>
            <person name="Gao J."/>
            <person name="Mao Z."/>
            <person name="Pires J.C."/>
            <person name="Luo M."/>
            <person name="Kudrna D."/>
            <person name="Wing R.A."/>
            <person name="Meyers B.C."/>
            <person name="Yi K."/>
            <person name="Kong H."/>
            <person name="Lavrijsen P."/>
            <person name="Sunseri F."/>
            <person name="Falavigna A."/>
            <person name="Ye Y."/>
            <person name="Leebens-Mack J.H."/>
            <person name="Chen G."/>
        </authorList>
    </citation>
    <scope>NUCLEOTIDE SEQUENCE [LARGE SCALE GENOMIC DNA]</scope>
    <source>
        <strain evidence="8">cv. DH0086</strain>
    </source>
</reference>
<dbReference type="GO" id="GO:0005634">
    <property type="term" value="C:nucleus"/>
    <property type="evidence" value="ECO:0007669"/>
    <property type="project" value="UniProtKB-SubCell"/>
</dbReference>
<evidence type="ECO:0000259" key="6">
    <source>
        <dbReference type="PROSITE" id="PS50089"/>
    </source>
</evidence>
<evidence type="ECO:0000256" key="4">
    <source>
        <dbReference type="SAM" id="MobiDB-lite"/>
    </source>
</evidence>
<dbReference type="GO" id="GO:0008270">
    <property type="term" value="F:zinc ion binding"/>
    <property type="evidence" value="ECO:0007669"/>
    <property type="project" value="UniProtKB-KW"/>
</dbReference>
<keyword evidence="5" id="KW-0472">Membrane</keyword>
<name>A0A5P1F449_ASPOF</name>
<feature type="transmembrane region" description="Helical" evidence="5">
    <location>
        <begin position="31"/>
        <end position="50"/>
    </location>
</feature>
<dbReference type="Gramene" id="ONK72503">
    <property type="protein sequence ID" value="ONK72503"/>
    <property type="gene ID" value="A4U43_C04F20100"/>
</dbReference>
<protein>
    <recommendedName>
        <fullName evidence="6">RING-type domain-containing protein</fullName>
    </recommendedName>
</protein>
<evidence type="ECO:0000256" key="2">
    <source>
        <dbReference type="ARBA" id="ARBA00023242"/>
    </source>
</evidence>
<keyword evidence="2" id="KW-0539">Nucleus</keyword>
<dbReference type="OMA" id="HKCLLDF"/>
<proteinExistence type="predicted"/>
<keyword evidence="3" id="KW-0862">Zinc</keyword>
<evidence type="ECO:0000313" key="7">
    <source>
        <dbReference type="EMBL" id="ONK72503.1"/>
    </source>
</evidence>
<evidence type="ECO:0000256" key="3">
    <source>
        <dbReference type="PROSITE-ProRule" id="PRU00175"/>
    </source>
</evidence>
<comment type="subcellular location">
    <subcellularLocation>
        <location evidence="1">Nucleus</location>
    </subcellularLocation>
</comment>
<dbReference type="GO" id="GO:0016567">
    <property type="term" value="P:protein ubiquitination"/>
    <property type="evidence" value="ECO:0007669"/>
    <property type="project" value="InterPro"/>
</dbReference>
<feature type="domain" description="RING-type" evidence="6">
    <location>
        <begin position="75"/>
        <end position="106"/>
    </location>
</feature>
<evidence type="ECO:0000256" key="5">
    <source>
        <dbReference type="SAM" id="Phobius"/>
    </source>
</evidence>
<dbReference type="InterPro" id="IPR013083">
    <property type="entry name" value="Znf_RING/FYVE/PHD"/>
</dbReference>
<keyword evidence="3" id="KW-0863">Zinc-finger</keyword>
<accession>A0A5P1F449</accession>
<dbReference type="PROSITE" id="PS50089">
    <property type="entry name" value="ZF_RING_2"/>
    <property type="match status" value="1"/>
</dbReference>
<keyword evidence="3" id="KW-0479">Metal-binding</keyword>
<dbReference type="AlphaFoldDB" id="A0A5P1F449"/>